<feature type="region of interest" description="Disordered" evidence="1">
    <location>
        <begin position="61"/>
        <end position="94"/>
    </location>
</feature>
<dbReference type="EMBL" id="BGPR01000010">
    <property type="protein sequence ID" value="GBL76437.1"/>
    <property type="molecule type" value="Genomic_DNA"/>
</dbReference>
<keyword evidence="3" id="KW-1185">Reference proteome</keyword>
<reference evidence="2 3" key="1">
    <citation type="journal article" date="2019" name="Sci. Rep.">
        <title>Orb-weaving spider Araneus ventricosus genome elucidates the spidroin gene catalogue.</title>
        <authorList>
            <person name="Kono N."/>
            <person name="Nakamura H."/>
            <person name="Ohtoshi R."/>
            <person name="Moran D.A.P."/>
            <person name="Shinohara A."/>
            <person name="Yoshida Y."/>
            <person name="Fujiwara M."/>
            <person name="Mori M."/>
            <person name="Tomita M."/>
            <person name="Arakawa K."/>
        </authorList>
    </citation>
    <scope>NUCLEOTIDE SEQUENCE [LARGE SCALE GENOMIC DNA]</scope>
</reference>
<gene>
    <name evidence="2" type="ORF">AVEN_53202_1</name>
</gene>
<dbReference type="AlphaFoldDB" id="A0A4Y2AA45"/>
<sequence>MNKMMLVQCEQAGRRSVKIIEPKPVDRPPQHQPSEMSIIFFYFMRKLRASRYELEFSYSKPCGNPMRPHEVAAPPSTDQHKSNDLGRGDFTQPP</sequence>
<evidence type="ECO:0000313" key="3">
    <source>
        <dbReference type="Proteomes" id="UP000499080"/>
    </source>
</evidence>
<evidence type="ECO:0000313" key="2">
    <source>
        <dbReference type="EMBL" id="GBL76437.1"/>
    </source>
</evidence>
<comment type="caution">
    <text evidence="2">The sequence shown here is derived from an EMBL/GenBank/DDBJ whole genome shotgun (WGS) entry which is preliminary data.</text>
</comment>
<accession>A0A4Y2AA45</accession>
<feature type="compositionally biased region" description="Basic and acidic residues" evidence="1">
    <location>
        <begin position="78"/>
        <end position="87"/>
    </location>
</feature>
<proteinExistence type="predicted"/>
<dbReference type="Proteomes" id="UP000499080">
    <property type="component" value="Unassembled WGS sequence"/>
</dbReference>
<name>A0A4Y2AA45_ARAVE</name>
<organism evidence="2 3">
    <name type="scientific">Araneus ventricosus</name>
    <name type="common">Orbweaver spider</name>
    <name type="synonym">Epeira ventricosa</name>
    <dbReference type="NCBI Taxonomy" id="182803"/>
    <lineage>
        <taxon>Eukaryota</taxon>
        <taxon>Metazoa</taxon>
        <taxon>Ecdysozoa</taxon>
        <taxon>Arthropoda</taxon>
        <taxon>Chelicerata</taxon>
        <taxon>Arachnida</taxon>
        <taxon>Araneae</taxon>
        <taxon>Araneomorphae</taxon>
        <taxon>Entelegynae</taxon>
        <taxon>Araneoidea</taxon>
        <taxon>Araneidae</taxon>
        <taxon>Araneus</taxon>
    </lineage>
</organism>
<protein>
    <submittedName>
        <fullName evidence="2">Uncharacterized protein</fullName>
    </submittedName>
</protein>
<evidence type="ECO:0000256" key="1">
    <source>
        <dbReference type="SAM" id="MobiDB-lite"/>
    </source>
</evidence>